<dbReference type="GO" id="GO:0016787">
    <property type="term" value="F:hydrolase activity"/>
    <property type="evidence" value="ECO:0007669"/>
    <property type="project" value="UniProtKB-KW"/>
</dbReference>
<dbReference type="InterPro" id="IPR029058">
    <property type="entry name" value="AB_hydrolase_fold"/>
</dbReference>
<comment type="caution">
    <text evidence="2">The sequence shown here is derived from an EMBL/GenBank/DDBJ whole genome shotgun (WGS) entry which is preliminary data.</text>
</comment>
<reference evidence="2" key="1">
    <citation type="journal article" date="2020" name="mSystems">
        <title>Genome- and Community-Level Interaction Insights into Carbon Utilization and Element Cycling Functions of Hydrothermarchaeota in Hydrothermal Sediment.</title>
        <authorList>
            <person name="Zhou Z."/>
            <person name="Liu Y."/>
            <person name="Xu W."/>
            <person name="Pan J."/>
            <person name="Luo Z.H."/>
            <person name="Li M."/>
        </authorList>
    </citation>
    <scope>NUCLEOTIDE SEQUENCE [LARGE SCALE GENOMIC DNA]</scope>
    <source>
        <strain evidence="2">SpSt-299</strain>
    </source>
</reference>
<dbReference type="Gene3D" id="3.40.50.1820">
    <property type="entry name" value="alpha/beta hydrolase"/>
    <property type="match status" value="1"/>
</dbReference>
<proteinExistence type="predicted"/>
<organism evidence="2">
    <name type="scientific">Thermoanaerobaculum aquaticum</name>
    <dbReference type="NCBI Taxonomy" id="1312852"/>
    <lineage>
        <taxon>Bacteria</taxon>
        <taxon>Pseudomonadati</taxon>
        <taxon>Acidobacteriota</taxon>
        <taxon>Thermoanaerobaculia</taxon>
        <taxon>Thermoanaerobaculales</taxon>
        <taxon>Thermoanaerobaculaceae</taxon>
        <taxon>Thermoanaerobaculum</taxon>
    </lineage>
</organism>
<dbReference type="Pfam" id="PF00561">
    <property type="entry name" value="Abhydrolase_1"/>
    <property type="match status" value="1"/>
</dbReference>
<gene>
    <name evidence="2" type="ORF">ENQ31_06635</name>
</gene>
<evidence type="ECO:0000259" key="1">
    <source>
        <dbReference type="Pfam" id="PF00561"/>
    </source>
</evidence>
<dbReference type="PRINTS" id="PR00111">
    <property type="entry name" value="ABHYDROLASE"/>
</dbReference>
<keyword evidence="2" id="KW-0378">Hydrolase</keyword>
<sequence>MTEAGRAPRLAWEEAGEGIPVVLLHGFPFCRDIFAPVMPALAQVGRVVAVDLPGFGQSPPLSPGFSLADVAREIVALLQALGLQRTVLIGHSMGGYVALEVAAQRPELLSGLVLLASHPRADTPEARARRQEGVEAIRQGRRAEFLEGFLARLPSPWTRQHAPRLLEEVRAMAEAVNDQVLVGFLQAMAARKDHTETVRKLEVPVGVVVGEADPLIPHELARETAAQAPRGRLVVIPEAGHLPTLEKPVFTAEALARLVREAAS</sequence>
<dbReference type="InterPro" id="IPR000073">
    <property type="entry name" value="AB_hydrolase_1"/>
</dbReference>
<dbReference type="AlphaFoldDB" id="A0A7C2NQU2"/>
<dbReference type="SUPFAM" id="SSF53474">
    <property type="entry name" value="alpha/beta-Hydrolases"/>
    <property type="match status" value="1"/>
</dbReference>
<accession>A0A7C2NQU2</accession>
<feature type="domain" description="AB hydrolase-1" evidence="1">
    <location>
        <begin position="20"/>
        <end position="248"/>
    </location>
</feature>
<dbReference type="EMBL" id="DSMR01000482">
    <property type="protein sequence ID" value="HET47825.1"/>
    <property type="molecule type" value="Genomic_DNA"/>
</dbReference>
<protein>
    <submittedName>
        <fullName evidence="2">Alpha/beta fold hydrolase</fullName>
    </submittedName>
</protein>
<dbReference type="InterPro" id="IPR050266">
    <property type="entry name" value="AB_hydrolase_sf"/>
</dbReference>
<dbReference type="PANTHER" id="PTHR43798">
    <property type="entry name" value="MONOACYLGLYCEROL LIPASE"/>
    <property type="match status" value="1"/>
</dbReference>
<evidence type="ECO:0000313" key="2">
    <source>
        <dbReference type="EMBL" id="HET47825.1"/>
    </source>
</evidence>
<name>A0A7C2NQU2_9BACT</name>